<dbReference type="Gene3D" id="3.90.930.1">
    <property type="match status" value="1"/>
</dbReference>
<reference evidence="1 2" key="1">
    <citation type="submission" date="2020-02" db="EMBL/GenBank/DDBJ databases">
        <title>Complete genome sequence of Flavobacteriaceae bacterium.</title>
        <authorList>
            <person name="Kim S.-J."/>
            <person name="Kim Y.-S."/>
            <person name="Kim K.-H."/>
        </authorList>
    </citation>
    <scope>NUCLEOTIDE SEQUENCE [LARGE SCALE GENOMIC DNA]</scope>
    <source>
        <strain evidence="1 2">RR4-40</strain>
    </source>
</reference>
<evidence type="ECO:0000313" key="1">
    <source>
        <dbReference type="EMBL" id="QIE58709.1"/>
    </source>
</evidence>
<dbReference type="AlphaFoldDB" id="A0A6G6GJH9"/>
<name>A0A6G6GJH9_9FLAO</name>
<evidence type="ECO:0000313" key="2">
    <source>
        <dbReference type="Proteomes" id="UP000505306"/>
    </source>
</evidence>
<proteinExistence type="predicted"/>
<sequence>MKNIFTLIFLTSFSICFSQNDTIFYDKDWKVVIKEYASFYRPPVKKVGELFEVKDYYINGQIQSHGYSSSNTQDFWEGEVKYYYTNGSIQAISNYNKNQLNGYFKDFYESGELKGKFLYKDNVPYGDHEIYHKNGQLYAIKTFSNGLETGEIRQYFSNGNKEYIGQFDENGLKDGLWQAWSPDGELTTRYYLKNGIIDGEIFGTDPNLNATYSGKFSNGQLIEFTSQNVNPINGSIYRLEAISRDGIEEWKMYRDEVLIVESYIKDKFKIGTWKMYSMDGENLIRIVSYGNPENCNEDYKPFPIKRAIPFHSFENKYLTFQLHDVAIQDSNYIDGCLDGVSKEFDIEGKLLKRVIYENGNLVGETILEEREDIVYAPHPIYTKIE</sequence>
<dbReference type="RefSeq" id="WP_164678740.1">
    <property type="nucleotide sequence ID" value="NZ_CP049057.1"/>
</dbReference>
<accession>A0A6G6GJH9</accession>
<dbReference type="Proteomes" id="UP000505306">
    <property type="component" value="Chromosome"/>
</dbReference>
<dbReference type="KEGG" id="mgel:G5B37_03770"/>
<dbReference type="InterPro" id="IPR011652">
    <property type="entry name" value="MORN_2"/>
</dbReference>
<keyword evidence="2" id="KW-1185">Reference proteome</keyword>
<dbReference type="Gene3D" id="2.20.110.10">
    <property type="entry name" value="Histone H3 K4-specific methyltransferase SET7/9 N-terminal domain"/>
    <property type="match status" value="1"/>
</dbReference>
<dbReference type="Pfam" id="PF07661">
    <property type="entry name" value="MORN_2"/>
    <property type="match status" value="3"/>
</dbReference>
<protein>
    <submittedName>
        <fullName evidence="1">Toxin-antitoxin system YwqK family antitoxin</fullName>
    </submittedName>
</protein>
<dbReference type="SUPFAM" id="SSF82185">
    <property type="entry name" value="Histone H3 K4-specific methyltransferase SET7/9 N-terminal domain"/>
    <property type="match status" value="2"/>
</dbReference>
<gene>
    <name evidence="1" type="ORF">G5B37_03770</name>
</gene>
<organism evidence="1 2">
    <name type="scientific">Rasiella rasia</name>
    <dbReference type="NCBI Taxonomy" id="2744027"/>
    <lineage>
        <taxon>Bacteria</taxon>
        <taxon>Pseudomonadati</taxon>
        <taxon>Bacteroidota</taxon>
        <taxon>Flavobacteriia</taxon>
        <taxon>Flavobacteriales</taxon>
        <taxon>Flavobacteriaceae</taxon>
        <taxon>Rasiella</taxon>
    </lineage>
</organism>
<dbReference type="EMBL" id="CP049057">
    <property type="protein sequence ID" value="QIE58709.1"/>
    <property type="molecule type" value="Genomic_DNA"/>
</dbReference>